<dbReference type="PANTHER" id="PTHR38926">
    <property type="entry name" value="F-BOX DOMAIN CONTAINING PROTEIN, EXPRESSED"/>
    <property type="match status" value="1"/>
</dbReference>
<evidence type="ECO:0000313" key="2">
    <source>
        <dbReference type="EMBL" id="RRT56462.1"/>
    </source>
</evidence>
<organism evidence="2 3">
    <name type="scientific">Ensete ventricosum</name>
    <name type="common">Abyssinian banana</name>
    <name type="synonym">Musa ensete</name>
    <dbReference type="NCBI Taxonomy" id="4639"/>
    <lineage>
        <taxon>Eukaryota</taxon>
        <taxon>Viridiplantae</taxon>
        <taxon>Streptophyta</taxon>
        <taxon>Embryophyta</taxon>
        <taxon>Tracheophyta</taxon>
        <taxon>Spermatophyta</taxon>
        <taxon>Magnoliopsida</taxon>
        <taxon>Liliopsida</taxon>
        <taxon>Zingiberales</taxon>
        <taxon>Musaceae</taxon>
        <taxon>Ensete</taxon>
    </lineage>
</organism>
<protein>
    <recommendedName>
        <fullName evidence="4">F-box domain-containing protein</fullName>
    </recommendedName>
</protein>
<dbReference type="InterPro" id="IPR032675">
    <property type="entry name" value="LRR_dom_sf"/>
</dbReference>
<proteinExistence type="predicted"/>
<evidence type="ECO:0000256" key="1">
    <source>
        <dbReference type="SAM" id="MobiDB-lite"/>
    </source>
</evidence>
<dbReference type="EMBL" id="AMZH03009623">
    <property type="protein sequence ID" value="RRT56462.1"/>
    <property type="molecule type" value="Genomic_DNA"/>
</dbReference>
<dbReference type="SUPFAM" id="SSF52047">
    <property type="entry name" value="RNI-like"/>
    <property type="match status" value="1"/>
</dbReference>
<dbReference type="Gene3D" id="3.80.10.10">
    <property type="entry name" value="Ribonuclease Inhibitor"/>
    <property type="match status" value="1"/>
</dbReference>
<accession>A0A426YXK4</accession>
<name>A0A426YXK4_ENSVE</name>
<sequence length="177" mass="19611">MPMSDVTDQIVEKHAESLSTLTVLDISYCLRITSKGMEALGKHCKALVQLMRNMPPPEFETTQDDGVAAKVDEEEAMVIADNMAGLEHLELAYGRFSHHGLAAILTNCTALQILDIRGCWNVKMEDNIEAMCAKIQCFRDPWEDDYEFSSSEDEGDNSGAKDVGLVDVDTCDETDDD</sequence>
<feature type="compositionally biased region" description="Acidic residues" evidence="1">
    <location>
        <begin position="146"/>
        <end position="156"/>
    </location>
</feature>
<dbReference type="InterPro" id="IPR001611">
    <property type="entry name" value="Leu-rich_rpt"/>
</dbReference>
<dbReference type="AlphaFoldDB" id="A0A426YXK4"/>
<evidence type="ECO:0008006" key="4">
    <source>
        <dbReference type="Google" id="ProtNLM"/>
    </source>
</evidence>
<dbReference type="PANTHER" id="PTHR38926:SF81">
    <property type="entry name" value="F-BOX DOMAIN-CONTAINING PROTEIN"/>
    <property type="match status" value="1"/>
</dbReference>
<comment type="caution">
    <text evidence="2">The sequence shown here is derived from an EMBL/GenBank/DDBJ whole genome shotgun (WGS) entry which is preliminary data.</text>
</comment>
<reference evidence="2 3" key="1">
    <citation type="journal article" date="2014" name="Agronomy (Basel)">
        <title>A Draft Genome Sequence for Ensete ventricosum, the Drought-Tolerant Tree Against Hunger.</title>
        <authorList>
            <person name="Harrison J."/>
            <person name="Moore K.A."/>
            <person name="Paszkiewicz K."/>
            <person name="Jones T."/>
            <person name="Grant M."/>
            <person name="Ambacheew D."/>
            <person name="Muzemil S."/>
            <person name="Studholme D.J."/>
        </authorList>
    </citation>
    <scope>NUCLEOTIDE SEQUENCE [LARGE SCALE GENOMIC DNA]</scope>
</reference>
<dbReference type="Pfam" id="PF13516">
    <property type="entry name" value="LRR_6"/>
    <property type="match status" value="1"/>
</dbReference>
<gene>
    <name evidence="2" type="ORF">B296_00023719</name>
</gene>
<dbReference type="Proteomes" id="UP000287651">
    <property type="component" value="Unassembled WGS sequence"/>
</dbReference>
<evidence type="ECO:0000313" key="3">
    <source>
        <dbReference type="Proteomes" id="UP000287651"/>
    </source>
</evidence>
<feature type="region of interest" description="Disordered" evidence="1">
    <location>
        <begin position="146"/>
        <end position="177"/>
    </location>
</feature>